<evidence type="ECO:0000313" key="2">
    <source>
        <dbReference type="EMBL" id="PNT02100.1"/>
    </source>
</evidence>
<protein>
    <submittedName>
        <fullName evidence="2">Uncharacterized protein</fullName>
    </submittedName>
</protein>
<dbReference type="InParanoid" id="U5FMN9"/>
<keyword evidence="3" id="KW-1185">Reference proteome</keyword>
<reference evidence="2 3" key="1">
    <citation type="journal article" date="2006" name="Science">
        <title>The genome of black cottonwood, Populus trichocarpa (Torr. &amp; Gray).</title>
        <authorList>
            <person name="Tuskan G.A."/>
            <person name="Difazio S."/>
            <person name="Jansson S."/>
            <person name="Bohlmann J."/>
            <person name="Grigoriev I."/>
            <person name="Hellsten U."/>
            <person name="Putnam N."/>
            <person name="Ralph S."/>
            <person name="Rombauts S."/>
            <person name="Salamov A."/>
            <person name="Schein J."/>
            <person name="Sterck L."/>
            <person name="Aerts A."/>
            <person name="Bhalerao R.R."/>
            <person name="Bhalerao R.P."/>
            <person name="Blaudez D."/>
            <person name="Boerjan W."/>
            <person name="Brun A."/>
            <person name="Brunner A."/>
            <person name="Busov V."/>
            <person name="Campbell M."/>
            <person name="Carlson J."/>
            <person name="Chalot M."/>
            <person name="Chapman J."/>
            <person name="Chen G.L."/>
            <person name="Cooper D."/>
            <person name="Coutinho P.M."/>
            <person name="Couturier J."/>
            <person name="Covert S."/>
            <person name="Cronk Q."/>
            <person name="Cunningham R."/>
            <person name="Davis J."/>
            <person name="Degroeve S."/>
            <person name="Dejardin A."/>
            <person name="Depamphilis C."/>
            <person name="Detter J."/>
            <person name="Dirks B."/>
            <person name="Dubchak I."/>
            <person name="Duplessis S."/>
            <person name="Ehlting J."/>
            <person name="Ellis B."/>
            <person name="Gendler K."/>
            <person name="Goodstein D."/>
            <person name="Gribskov M."/>
            <person name="Grimwood J."/>
            <person name="Groover A."/>
            <person name="Gunter L."/>
            <person name="Hamberger B."/>
            <person name="Heinze B."/>
            <person name="Helariutta Y."/>
            <person name="Henrissat B."/>
            <person name="Holligan D."/>
            <person name="Holt R."/>
            <person name="Huang W."/>
            <person name="Islam-Faridi N."/>
            <person name="Jones S."/>
            <person name="Jones-Rhoades M."/>
            <person name="Jorgensen R."/>
            <person name="Joshi C."/>
            <person name="Kangasjarvi J."/>
            <person name="Karlsson J."/>
            <person name="Kelleher C."/>
            <person name="Kirkpatrick R."/>
            <person name="Kirst M."/>
            <person name="Kohler A."/>
            <person name="Kalluri U."/>
            <person name="Larimer F."/>
            <person name="Leebens-Mack J."/>
            <person name="Leple J.C."/>
            <person name="Locascio P."/>
            <person name="Lou Y."/>
            <person name="Lucas S."/>
            <person name="Martin F."/>
            <person name="Montanini B."/>
            <person name="Napoli C."/>
            <person name="Nelson D.R."/>
            <person name="Nelson C."/>
            <person name="Nieminen K."/>
            <person name="Nilsson O."/>
            <person name="Pereda V."/>
            <person name="Peter G."/>
            <person name="Philippe R."/>
            <person name="Pilate G."/>
            <person name="Poliakov A."/>
            <person name="Razumovskaya J."/>
            <person name="Richardson P."/>
            <person name="Rinaldi C."/>
            <person name="Ritland K."/>
            <person name="Rouze P."/>
            <person name="Ryaboy D."/>
            <person name="Schmutz J."/>
            <person name="Schrader J."/>
            <person name="Segerman B."/>
            <person name="Shin H."/>
            <person name="Siddiqui A."/>
            <person name="Sterky F."/>
            <person name="Terry A."/>
            <person name="Tsai C.J."/>
            <person name="Uberbacher E."/>
            <person name="Unneberg P."/>
            <person name="Vahala J."/>
            <person name="Wall K."/>
            <person name="Wessler S."/>
            <person name="Yang G."/>
            <person name="Yin T."/>
            <person name="Douglas C."/>
            <person name="Marra M."/>
            <person name="Sandberg G."/>
            <person name="Van de Peer Y."/>
            <person name="Rokhsar D."/>
        </authorList>
    </citation>
    <scope>NUCLEOTIDE SEQUENCE [LARGE SCALE GENOMIC DNA]</scope>
    <source>
        <strain evidence="3">cv. Nisqually</strain>
    </source>
</reference>
<proteinExistence type="predicted"/>
<organism evidence="2 3">
    <name type="scientific">Populus trichocarpa</name>
    <name type="common">Western balsam poplar</name>
    <name type="synonym">Populus balsamifera subsp. trichocarpa</name>
    <dbReference type="NCBI Taxonomy" id="3694"/>
    <lineage>
        <taxon>Eukaryota</taxon>
        <taxon>Viridiplantae</taxon>
        <taxon>Streptophyta</taxon>
        <taxon>Embryophyta</taxon>
        <taxon>Tracheophyta</taxon>
        <taxon>Spermatophyta</taxon>
        <taxon>Magnoliopsida</taxon>
        <taxon>eudicotyledons</taxon>
        <taxon>Gunneridae</taxon>
        <taxon>Pentapetalae</taxon>
        <taxon>rosids</taxon>
        <taxon>fabids</taxon>
        <taxon>Malpighiales</taxon>
        <taxon>Salicaceae</taxon>
        <taxon>Saliceae</taxon>
        <taxon>Populus</taxon>
    </lineage>
</organism>
<evidence type="ECO:0000313" key="3">
    <source>
        <dbReference type="Proteomes" id="UP000006729"/>
    </source>
</evidence>
<accession>U5FMN9</accession>
<feature type="region of interest" description="Disordered" evidence="1">
    <location>
        <begin position="29"/>
        <end position="55"/>
    </location>
</feature>
<gene>
    <name evidence="2" type="ORF">POPTR_015G142400</name>
</gene>
<name>U5FMN9_POPTR</name>
<dbReference type="EMBL" id="CM009304">
    <property type="protein sequence ID" value="PNT02100.1"/>
    <property type="molecule type" value="Genomic_DNA"/>
</dbReference>
<dbReference type="AlphaFoldDB" id="U5FMN9"/>
<evidence type="ECO:0000256" key="1">
    <source>
        <dbReference type="SAM" id="MobiDB-lite"/>
    </source>
</evidence>
<dbReference type="Proteomes" id="UP000006729">
    <property type="component" value="Chromosome 15"/>
</dbReference>
<sequence>MNVIKAHFSKEYRAKITAFKHIDKQYKGKIIHSETRRRRHTSNSKLGSAKRATQDSRVHKAFVLLPSKPNA</sequence>
<dbReference type="HOGENOM" id="CLU_2744740_0_0_1"/>